<dbReference type="CDD" id="cd00761">
    <property type="entry name" value="Glyco_tranf_GTA_type"/>
    <property type="match status" value="1"/>
</dbReference>
<dbReference type="InterPro" id="IPR001173">
    <property type="entry name" value="Glyco_trans_2-like"/>
</dbReference>
<dbReference type="Pfam" id="PF00535">
    <property type="entry name" value="Glycos_transf_2"/>
    <property type="match status" value="1"/>
</dbReference>
<dbReference type="OrthoDB" id="1016922at2"/>
<dbReference type="SUPFAM" id="SSF53448">
    <property type="entry name" value="Nucleotide-diphospho-sugar transferases"/>
    <property type="match status" value="1"/>
</dbReference>
<name>A0A317ETR9_9SPHI</name>
<protein>
    <submittedName>
        <fullName evidence="2">Glycosyl transferase</fullName>
    </submittedName>
</protein>
<comment type="caution">
    <text evidence="2">The sequence shown here is derived from an EMBL/GenBank/DDBJ whole genome shotgun (WGS) entry which is preliminary data.</text>
</comment>
<dbReference type="GO" id="GO:0016740">
    <property type="term" value="F:transferase activity"/>
    <property type="evidence" value="ECO:0007669"/>
    <property type="project" value="UniProtKB-KW"/>
</dbReference>
<dbReference type="RefSeq" id="WP_109924648.1">
    <property type="nucleotide sequence ID" value="NZ_QGNZ01000001.1"/>
</dbReference>
<evidence type="ECO:0000313" key="2">
    <source>
        <dbReference type="EMBL" id="PWS29219.1"/>
    </source>
</evidence>
<dbReference type="PANTHER" id="PTHR48090:SF7">
    <property type="entry name" value="RFBJ PROTEIN"/>
    <property type="match status" value="1"/>
</dbReference>
<evidence type="ECO:0000313" key="3">
    <source>
        <dbReference type="Proteomes" id="UP000245379"/>
    </source>
</evidence>
<dbReference type="Gene3D" id="3.90.550.10">
    <property type="entry name" value="Spore Coat Polysaccharide Biosynthesis Protein SpsA, Chain A"/>
    <property type="match status" value="1"/>
</dbReference>
<sequence length="286" mass="32906">MYLFNKPDWIAQYHFPYKNVDEVPEQVFEEINSKLEKLQQGTPLVTILIAAWNEEINILRNLASIANLETKIPLEIIVVNNNSQDNTQKTLDKLKITTFFQVIQGCGPARQMGMEHAKGKYIMLADADCVYPTCWLDKMMAVLTEPGVVCVYGRYSFIPEAGFPRWKLFMLERLKDVAAELRHINRPYLNAFGISMGYVKEYGLKVGYIMHNTRGDDGRFCFDLMQYGKVKQVRSNAARAWTAPRTLQRDGTFTQAITSRISLEFRNLLSLLKPHEPHDTKTSKNE</sequence>
<evidence type="ECO:0000259" key="1">
    <source>
        <dbReference type="Pfam" id="PF00535"/>
    </source>
</evidence>
<dbReference type="PANTHER" id="PTHR48090">
    <property type="entry name" value="UNDECAPRENYL-PHOSPHATE 4-DEOXY-4-FORMAMIDO-L-ARABINOSE TRANSFERASE-RELATED"/>
    <property type="match status" value="1"/>
</dbReference>
<reference evidence="2 3" key="1">
    <citation type="submission" date="2018-05" db="EMBL/GenBank/DDBJ databases">
        <title>Pedobacter paludis sp. nov., isolated from wetland soil.</title>
        <authorList>
            <person name="Zhang Y."/>
            <person name="Wang G."/>
        </authorList>
    </citation>
    <scope>NUCLEOTIDE SEQUENCE [LARGE SCALE GENOMIC DNA]</scope>
    <source>
        <strain evidence="2 3">KCTC22721</strain>
    </source>
</reference>
<proteinExistence type="predicted"/>
<dbReference type="EMBL" id="QGNZ01000001">
    <property type="protein sequence ID" value="PWS29219.1"/>
    <property type="molecule type" value="Genomic_DNA"/>
</dbReference>
<organism evidence="2 3">
    <name type="scientific">Pedobacter yonginense</name>
    <dbReference type="NCBI Taxonomy" id="651869"/>
    <lineage>
        <taxon>Bacteria</taxon>
        <taxon>Pseudomonadati</taxon>
        <taxon>Bacteroidota</taxon>
        <taxon>Sphingobacteriia</taxon>
        <taxon>Sphingobacteriales</taxon>
        <taxon>Sphingobacteriaceae</taxon>
        <taxon>Pedobacter</taxon>
    </lineage>
</organism>
<dbReference type="InterPro" id="IPR050256">
    <property type="entry name" value="Glycosyltransferase_2"/>
</dbReference>
<accession>A0A317ETR9</accession>
<feature type="domain" description="Glycosyltransferase 2-like" evidence="1">
    <location>
        <begin position="46"/>
        <end position="169"/>
    </location>
</feature>
<gene>
    <name evidence="2" type="ORF">DHW03_05190</name>
</gene>
<dbReference type="AlphaFoldDB" id="A0A317ETR9"/>
<keyword evidence="3" id="KW-1185">Reference proteome</keyword>
<dbReference type="InterPro" id="IPR029044">
    <property type="entry name" value="Nucleotide-diphossugar_trans"/>
</dbReference>
<keyword evidence="2" id="KW-0808">Transferase</keyword>
<dbReference type="Proteomes" id="UP000245379">
    <property type="component" value="Unassembled WGS sequence"/>
</dbReference>